<dbReference type="KEGG" id="vil:CFK37_17880"/>
<accession>A0A220U6F9</accession>
<dbReference type="RefSeq" id="WP_089063153.1">
    <property type="nucleotide sequence ID" value="NZ_CP022315.1"/>
</dbReference>
<keyword evidence="1" id="KW-1133">Transmembrane helix</keyword>
<protein>
    <submittedName>
        <fullName evidence="2">Uncharacterized protein</fullName>
    </submittedName>
</protein>
<dbReference type="Proteomes" id="UP000198312">
    <property type="component" value="Chromosome"/>
</dbReference>
<dbReference type="OrthoDB" id="2935045at2"/>
<dbReference type="AlphaFoldDB" id="A0A220U6F9"/>
<evidence type="ECO:0000313" key="2">
    <source>
        <dbReference type="EMBL" id="ASK63894.1"/>
    </source>
</evidence>
<keyword evidence="3" id="KW-1185">Reference proteome</keyword>
<proteinExistence type="predicted"/>
<name>A0A220U6F9_9BACI</name>
<keyword evidence="1" id="KW-0812">Transmembrane</keyword>
<dbReference type="Pfam" id="PF17094">
    <property type="entry name" value="UPF0715"/>
    <property type="match status" value="1"/>
</dbReference>
<dbReference type="InterPro" id="IPR031374">
    <property type="entry name" value="UPF0715"/>
</dbReference>
<feature type="transmembrane region" description="Helical" evidence="1">
    <location>
        <begin position="75"/>
        <end position="97"/>
    </location>
</feature>
<evidence type="ECO:0000313" key="3">
    <source>
        <dbReference type="Proteomes" id="UP000198312"/>
    </source>
</evidence>
<dbReference type="EMBL" id="CP022315">
    <property type="protein sequence ID" value="ASK63894.1"/>
    <property type="molecule type" value="Genomic_DNA"/>
</dbReference>
<feature type="transmembrane region" description="Helical" evidence="1">
    <location>
        <begin position="14"/>
        <end position="36"/>
    </location>
</feature>
<sequence length="132" mass="15009">MDLGKNKIRVNSHILSRSFLCAFCSAVALSTIFLIATSSFHYIGITVFAFYFFIFYVIFAIPIQLKLIQKPKKFNIIYLMIYMLGAFVASAIAIRVVGGENPFVIGNFYIIVILAAIVYWMLDSVFLQTNKR</sequence>
<organism evidence="2 3">
    <name type="scientific">Virgibacillus phasianinus</name>
    <dbReference type="NCBI Taxonomy" id="2017483"/>
    <lineage>
        <taxon>Bacteria</taxon>
        <taxon>Bacillati</taxon>
        <taxon>Bacillota</taxon>
        <taxon>Bacilli</taxon>
        <taxon>Bacillales</taxon>
        <taxon>Bacillaceae</taxon>
        <taxon>Virgibacillus</taxon>
    </lineage>
</organism>
<feature type="transmembrane region" description="Helical" evidence="1">
    <location>
        <begin position="103"/>
        <end position="122"/>
    </location>
</feature>
<keyword evidence="1" id="KW-0472">Membrane</keyword>
<feature type="transmembrane region" description="Helical" evidence="1">
    <location>
        <begin position="42"/>
        <end position="63"/>
    </location>
</feature>
<gene>
    <name evidence="2" type="ORF">CFK37_17880</name>
</gene>
<evidence type="ECO:0000256" key="1">
    <source>
        <dbReference type="SAM" id="Phobius"/>
    </source>
</evidence>
<reference evidence="2 3" key="1">
    <citation type="submission" date="2017-07" db="EMBL/GenBank/DDBJ databases">
        <title>Virgibacillus sp. LM2416.</title>
        <authorList>
            <person name="Tak E.J."/>
            <person name="Bae J.-W."/>
        </authorList>
    </citation>
    <scope>NUCLEOTIDE SEQUENCE [LARGE SCALE GENOMIC DNA]</scope>
    <source>
        <strain evidence="2 3">LM2416</strain>
    </source>
</reference>